<feature type="domain" description="CBM6/CBM35/CBM36-like 1" evidence="2">
    <location>
        <begin position="42"/>
        <end position="200"/>
    </location>
</feature>
<keyword evidence="5" id="KW-1185">Reference proteome</keyword>
<comment type="caution">
    <text evidence="4">The sequence shown here is derived from an EMBL/GenBank/DDBJ whole genome shotgun (WGS) entry which is preliminary data.</text>
</comment>
<gene>
    <name evidence="4" type="ORF">F0475_10805</name>
</gene>
<evidence type="ECO:0000259" key="2">
    <source>
        <dbReference type="Pfam" id="PF22815"/>
    </source>
</evidence>
<proteinExistence type="predicted"/>
<reference evidence="4 5" key="1">
    <citation type="submission" date="2019-09" db="EMBL/GenBank/DDBJ databases">
        <title>Prevotella A2879 sp. nov., isolated from an abscess of a patient.</title>
        <authorList>
            <person name="Buhl M."/>
            <person name="Oberhettinger P."/>
        </authorList>
    </citation>
    <scope>NUCLEOTIDE SEQUENCE [LARGE SCALE GENOMIC DNA]</scope>
    <source>
        <strain evidence="4 5">A2879</strain>
    </source>
</reference>
<dbReference type="Gene3D" id="2.160.20.10">
    <property type="entry name" value="Single-stranded right-handed beta-helix, Pectin lyase-like"/>
    <property type="match status" value="1"/>
</dbReference>
<organism evidence="4 5">
    <name type="scientific">Prevotella vespertina</name>
    <dbReference type="NCBI Taxonomy" id="2608404"/>
    <lineage>
        <taxon>Bacteria</taxon>
        <taxon>Pseudomonadati</taxon>
        <taxon>Bacteroidota</taxon>
        <taxon>Bacteroidia</taxon>
        <taxon>Bacteroidales</taxon>
        <taxon>Prevotellaceae</taxon>
        <taxon>Prevotella</taxon>
    </lineage>
</organism>
<dbReference type="Gene3D" id="2.60.40.10">
    <property type="entry name" value="Immunoglobulins"/>
    <property type="match status" value="2"/>
</dbReference>
<evidence type="ECO:0000256" key="1">
    <source>
        <dbReference type="SAM" id="SignalP"/>
    </source>
</evidence>
<protein>
    <submittedName>
        <fullName evidence="4">Sugar-binding protein</fullName>
    </submittedName>
</protein>
<dbReference type="EMBL" id="VVIQ01000014">
    <property type="protein sequence ID" value="MUL28774.1"/>
    <property type="molecule type" value="Genomic_DNA"/>
</dbReference>
<dbReference type="InterPro" id="IPR013783">
    <property type="entry name" value="Ig-like_fold"/>
</dbReference>
<keyword evidence="1" id="KW-0732">Signal</keyword>
<dbReference type="AlphaFoldDB" id="A0A7C9LB99"/>
<accession>A0A7C9LB99</accession>
<evidence type="ECO:0000313" key="4">
    <source>
        <dbReference type="EMBL" id="MUL28774.1"/>
    </source>
</evidence>
<feature type="chain" id="PRO_5028949817" evidence="1">
    <location>
        <begin position="25"/>
        <end position="963"/>
    </location>
</feature>
<dbReference type="Pfam" id="PF22815">
    <property type="entry name" value="CatAgl_D1"/>
    <property type="match status" value="1"/>
</dbReference>
<dbReference type="InterPro" id="IPR011050">
    <property type="entry name" value="Pectin_lyase_fold/virulence"/>
</dbReference>
<dbReference type="RefSeq" id="WP_155716617.1">
    <property type="nucleotide sequence ID" value="NZ_VVIQ01000014.1"/>
</dbReference>
<feature type="domain" description="Alpha-1,3-glucanase catalytic" evidence="3">
    <location>
        <begin position="229"/>
        <end position="489"/>
    </location>
</feature>
<dbReference type="InterPro" id="IPR006626">
    <property type="entry name" value="PbH1"/>
</dbReference>
<dbReference type="Pfam" id="PF22816">
    <property type="entry name" value="CatAgl_D2"/>
    <property type="match status" value="1"/>
</dbReference>
<name>A0A7C9LB99_9BACT</name>
<dbReference type="SMART" id="SM00710">
    <property type="entry name" value="PbH1"/>
    <property type="match status" value="6"/>
</dbReference>
<dbReference type="InterPro" id="IPR033801">
    <property type="entry name" value="CBM6-CBM35-CBM36-like_1"/>
</dbReference>
<evidence type="ECO:0000259" key="3">
    <source>
        <dbReference type="Pfam" id="PF22816"/>
    </source>
</evidence>
<dbReference type="Gene3D" id="2.60.120.260">
    <property type="entry name" value="Galactose-binding domain-like"/>
    <property type="match status" value="1"/>
</dbReference>
<evidence type="ECO:0000313" key="5">
    <source>
        <dbReference type="Proteomes" id="UP000482295"/>
    </source>
</evidence>
<dbReference type="InterPro" id="IPR012334">
    <property type="entry name" value="Pectin_lyas_fold"/>
</dbReference>
<sequence length="963" mass="106650">MKKKLLLALTLLLTGTLMMHASYADEVTVPGANANGRVGALMPYTRYDSETARLGGGATLVKSTNWKRMDIATQASKQSYIELPSNGSYAEWTMKTSANGVTLRFTLPDTSNGMGQDGSLDVYINDKKVQTIDLTSYYMWQYFSGGHPSDSNDGGPGCFAFDETHFLLNKPLHPNDRIRIQSSGAKGLKYGVDFIETEIVPEEIERPAGAISVTDSKYKQYVHGKDYLKAFEEALKDADAGSKKLYIPAGTYELSGIWYMFGSDVKITGAGIWYTNLKFTNPNKSGGGISGGNGKHGPDDYCKNMDISNFYINSSLRSRYNQEAVYKCFMDVFKGGSAIHDIWEDHFECGFWIADYNGTIDYSNNLKIYNCRIRNNFADGVNFCQGTSNATVYNCSIRNNGDDGLAMWNDDYLGAHDEKNNTFAYNTIEFIWRAGGIAIYGGDGHKVYNNYLADMFMASGIHLNDNFRGPKFQATQNISFDNNVLVRCGTNDDSWHEDLAAVDVRGGVRNVTFNNTKIYDSPFDAIRIIKGPTDIVFKNTEILGASLAGQTTKYSTWEHSTGAIRLENDNVKFIDGLKIANVSSDKVGNNQTWPLWTDNNKDRAKAVNYDYLTDVSYKVPEAPEADKNQGGGLVDPMEGITNYDIMLKGLRWENANGNTNLKEGDQVTFKTAVVSNKNIPAGVSIGVRVTVDGKDSYISTNYKNGLKANQPIIITTNTTWTAQAGGHTIVAEVDYRNYLSDDINKDNNLRTKRFNVLESADDKGSFTPVTGGYDLVVTKILMNKKSIKPGDRVNFSAYVANAGDQDAPAGQQLGVEFIIDNNTDVITWSDNYTQGVRSHAFAKVTANGGQQGNEWVATPGKHTVTAWIDNYNGRYAGEINHDNNKFTIELNIPLEEIRFIANPDQPDDLGDGKNTNTAIEYISVRPQTKDDHYYDLQGHRYGTTPEGLKKGIYIHNGKKIVVM</sequence>
<dbReference type="InterPro" id="IPR055149">
    <property type="entry name" value="Agl_cat_D2"/>
</dbReference>
<feature type="signal peptide" evidence="1">
    <location>
        <begin position="1"/>
        <end position="24"/>
    </location>
</feature>
<dbReference type="Proteomes" id="UP000482295">
    <property type="component" value="Unassembled WGS sequence"/>
</dbReference>
<dbReference type="SUPFAM" id="SSF51126">
    <property type="entry name" value="Pectin lyase-like"/>
    <property type="match status" value="1"/>
</dbReference>